<dbReference type="InterPro" id="IPR001584">
    <property type="entry name" value="Integrase_cat-core"/>
</dbReference>
<protein>
    <submittedName>
        <fullName evidence="4">Uncharacterized protein K02A2.6-like</fullName>
    </submittedName>
</protein>
<feature type="compositionally biased region" description="Basic residues" evidence="1">
    <location>
        <begin position="142"/>
        <end position="152"/>
    </location>
</feature>
<dbReference type="InterPro" id="IPR012337">
    <property type="entry name" value="RNaseH-like_sf"/>
</dbReference>
<dbReference type="SUPFAM" id="SSF53098">
    <property type="entry name" value="Ribonuclease H-like"/>
    <property type="match status" value="1"/>
</dbReference>
<evidence type="ECO:0000259" key="2">
    <source>
        <dbReference type="PROSITE" id="PS50994"/>
    </source>
</evidence>
<feature type="region of interest" description="Disordered" evidence="1">
    <location>
        <begin position="135"/>
        <end position="154"/>
    </location>
</feature>
<dbReference type="GeneID" id="102802983"/>
<evidence type="ECO:0000313" key="4">
    <source>
        <dbReference type="RefSeq" id="XP_006820942.1"/>
    </source>
</evidence>
<dbReference type="PANTHER" id="PTHR37984:SF5">
    <property type="entry name" value="PROTEIN NYNRIN-LIKE"/>
    <property type="match status" value="1"/>
</dbReference>
<dbReference type="PROSITE" id="PS50994">
    <property type="entry name" value="INTEGRASE"/>
    <property type="match status" value="1"/>
</dbReference>
<evidence type="ECO:0000256" key="1">
    <source>
        <dbReference type="SAM" id="MobiDB-lite"/>
    </source>
</evidence>
<name>A0ABM0MLQ1_SACKO</name>
<feature type="domain" description="Integrase catalytic" evidence="2">
    <location>
        <begin position="1"/>
        <end position="133"/>
    </location>
</feature>
<proteinExistence type="predicted"/>
<keyword evidence="3" id="KW-1185">Reference proteome</keyword>
<dbReference type="PANTHER" id="PTHR37984">
    <property type="entry name" value="PROTEIN CBG26694"/>
    <property type="match status" value="1"/>
</dbReference>
<dbReference type="Gene3D" id="3.30.420.10">
    <property type="entry name" value="Ribonuclease H-like superfamily/Ribonuclease H"/>
    <property type="match status" value="1"/>
</dbReference>
<dbReference type="Proteomes" id="UP000694865">
    <property type="component" value="Unplaced"/>
</dbReference>
<accession>A0ABM0MLQ1</accession>
<gene>
    <name evidence="4" type="primary">LOC102802983</name>
</gene>
<dbReference type="InterPro" id="IPR036397">
    <property type="entry name" value="RNaseH_sf"/>
</dbReference>
<dbReference type="RefSeq" id="XP_006820942.1">
    <property type="nucleotide sequence ID" value="XM_006820879.1"/>
</dbReference>
<organism evidence="3 4">
    <name type="scientific">Saccoglossus kowalevskii</name>
    <name type="common">Acorn worm</name>
    <dbReference type="NCBI Taxonomy" id="10224"/>
    <lineage>
        <taxon>Eukaryota</taxon>
        <taxon>Metazoa</taxon>
        <taxon>Hemichordata</taxon>
        <taxon>Enteropneusta</taxon>
        <taxon>Harrimaniidae</taxon>
        <taxon>Saccoglossus</taxon>
    </lineage>
</organism>
<dbReference type="InterPro" id="IPR050951">
    <property type="entry name" value="Retrovirus_Pol_polyprotein"/>
</dbReference>
<reference evidence="4" key="1">
    <citation type="submission" date="2025-08" db="UniProtKB">
        <authorList>
            <consortium name="RefSeq"/>
        </authorList>
    </citation>
    <scope>IDENTIFICATION</scope>
    <source>
        <tissue evidence="4">Testes</tissue>
    </source>
</reference>
<sequence length="199" mass="22537">MDTLRNMTSRTVISKIKRHFTVHGIPHTIISDNAGQFASIEFKQFSKEWNFNHITSNPEYPQSNGLAERAVQSAKKLLEKTEREGSDLYLNLLNLRNVPSDNTLGSPAQRLMSRRTRTSVPISKPLLNPHIKNSRKISSQLSKKRGQKKKHFDKSAKALTPLKPNQTVRLQTPNGYNRLGLVKHISNNPRSYIGEVGNT</sequence>
<evidence type="ECO:0000313" key="3">
    <source>
        <dbReference type="Proteomes" id="UP000694865"/>
    </source>
</evidence>